<evidence type="ECO:0000313" key="1">
    <source>
        <dbReference type="EMBL" id="KLN55286.1"/>
    </source>
</evidence>
<keyword evidence="2" id="KW-1185">Reference proteome</keyword>
<gene>
    <name evidence="1" type="ORF">VPARA_36380</name>
</gene>
<name>A0A0H2LZN5_VARPD</name>
<evidence type="ECO:0000313" key="2">
    <source>
        <dbReference type="Proteomes" id="UP000035170"/>
    </source>
</evidence>
<comment type="caution">
    <text evidence="1">The sequence shown here is derived from an EMBL/GenBank/DDBJ whole genome shotgun (WGS) entry which is preliminary data.</text>
</comment>
<organism evidence="1 2">
    <name type="scientific">Variovorax paradoxus</name>
    <dbReference type="NCBI Taxonomy" id="34073"/>
    <lineage>
        <taxon>Bacteria</taxon>
        <taxon>Pseudomonadati</taxon>
        <taxon>Pseudomonadota</taxon>
        <taxon>Betaproteobacteria</taxon>
        <taxon>Burkholderiales</taxon>
        <taxon>Comamonadaceae</taxon>
        <taxon>Variovorax</taxon>
    </lineage>
</organism>
<sequence>MRLKVATVLASGNTLLVHMLPFRSFFRFLGIPGTGSPRVGENQLGRIRAAMLSVLQVHGGHSVQRVAQRVRFATDVESLWYLRQDVMVALSAIDGEAAARRQMKAINSMFKGGLPGSMGPRAHQRFTH</sequence>
<proteinExistence type="predicted"/>
<dbReference type="EMBL" id="JZWI01000018">
    <property type="protein sequence ID" value="KLN55286.1"/>
    <property type="molecule type" value="Genomic_DNA"/>
</dbReference>
<protein>
    <submittedName>
        <fullName evidence="1">Uncharacterized protein</fullName>
    </submittedName>
</protein>
<accession>A0A0H2LZN5</accession>
<reference evidence="1 2" key="1">
    <citation type="submission" date="2015-03" db="EMBL/GenBank/DDBJ databases">
        <title>Genome sequence of Variovorax paradoxus TBEA6.</title>
        <authorList>
            <person name="Poehlein A."/>
            <person name="Schuldes J."/>
            <person name="Wuebbeler J.H."/>
            <person name="Hiessl S."/>
            <person name="Steinbuechel A."/>
            <person name="Daniel R."/>
        </authorList>
    </citation>
    <scope>NUCLEOTIDE SEQUENCE [LARGE SCALE GENOMIC DNA]</scope>
    <source>
        <strain evidence="1 2">TBEA6</strain>
    </source>
</reference>
<dbReference type="AlphaFoldDB" id="A0A0H2LZN5"/>
<dbReference type="PATRIC" id="fig|34073.19.peg.3726"/>
<dbReference type="Proteomes" id="UP000035170">
    <property type="component" value="Unassembled WGS sequence"/>
</dbReference>